<evidence type="ECO:0000259" key="6">
    <source>
        <dbReference type="PROSITE" id="PS50835"/>
    </source>
</evidence>
<name>A0AAD9QT12_ACRCE</name>
<dbReference type="EMBL" id="JARQWQ010000016">
    <property type="protein sequence ID" value="KAK2566575.1"/>
    <property type="molecule type" value="Genomic_DNA"/>
</dbReference>
<dbReference type="Pfam" id="PF13927">
    <property type="entry name" value="Ig_3"/>
    <property type="match status" value="2"/>
</dbReference>
<dbReference type="PANTHER" id="PTHR11640:SF31">
    <property type="entry name" value="IRREGULAR CHIASM C-ROUGHEST PROTEIN-RELATED"/>
    <property type="match status" value="1"/>
</dbReference>
<dbReference type="GO" id="GO:0050839">
    <property type="term" value="F:cell adhesion molecule binding"/>
    <property type="evidence" value="ECO:0007669"/>
    <property type="project" value="TreeGrafter"/>
</dbReference>
<evidence type="ECO:0000313" key="8">
    <source>
        <dbReference type="Proteomes" id="UP001249851"/>
    </source>
</evidence>
<dbReference type="InterPro" id="IPR003599">
    <property type="entry name" value="Ig_sub"/>
</dbReference>
<dbReference type="GO" id="GO:0005886">
    <property type="term" value="C:plasma membrane"/>
    <property type="evidence" value="ECO:0007669"/>
    <property type="project" value="TreeGrafter"/>
</dbReference>
<reference evidence="7" key="1">
    <citation type="journal article" date="2023" name="G3 (Bethesda)">
        <title>Whole genome assembly and annotation of the endangered Caribbean coral Acropora cervicornis.</title>
        <authorList>
            <person name="Selwyn J.D."/>
            <person name="Vollmer S.V."/>
        </authorList>
    </citation>
    <scope>NUCLEOTIDE SEQUENCE</scope>
    <source>
        <strain evidence="7">K2</strain>
    </source>
</reference>
<evidence type="ECO:0000256" key="4">
    <source>
        <dbReference type="ARBA" id="ARBA00023180"/>
    </source>
</evidence>
<dbReference type="InterPro" id="IPR013783">
    <property type="entry name" value="Ig-like_fold"/>
</dbReference>
<protein>
    <submittedName>
        <fullName evidence="7">Hemicentin-1</fullName>
    </submittedName>
</protein>
<dbReference type="InterPro" id="IPR003598">
    <property type="entry name" value="Ig_sub2"/>
</dbReference>
<dbReference type="PANTHER" id="PTHR11640">
    <property type="entry name" value="NEPHRIN"/>
    <property type="match status" value="1"/>
</dbReference>
<evidence type="ECO:0000313" key="7">
    <source>
        <dbReference type="EMBL" id="KAK2566575.1"/>
    </source>
</evidence>
<dbReference type="InterPro" id="IPR007110">
    <property type="entry name" value="Ig-like_dom"/>
</dbReference>
<dbReference type="Gene3D" id="2.60.40.10">
    <property type="entry name" value="Immunoglobulins"/>
    <property type="match status" value="3"/>
</dbReference>
<dbReference type="SMART" id="SM00409">
    <property type="entry name" value="IG"/>
    <property type="match status" value="2"/>
</dbReference>
<gene>
    <name evidence="7" type="ORF">P5673_009207</name>
</gene>
<dbReference type="GO" id="GO:0098609">
    <property type="term" value="P:cell-cell adhesion"/>
    <property type="evidence" value="ECO:0007669"/>
    <property type="project" value="TreeGrafter"/>
</dbReference>
<dbReference type="SMART" id="SM00408">
    <property type="entry name" value="IGc2"/>
    <property type="match status" value="2"/>
</dbReference>
<proteinExistence type="predicted"/>
<dbReference type="SUPFAM" id="SSF48726">
    <property type="entry name" value="Immunoglobulin"/>
    <property type="match status" value="3"/>
</dbReference>
<feature type="domain" description="Ig-like" evidence="6">
    <location>
        <begin position="262"/>
        <end position="342"/>
    </location>
</feature>
<dbReference type="Pfam" id="PF13895">
    <property type="entry name" value="Ig_2"/>
    <property type="match status" value="1"/>
</dbReference>
<feature type="domain" description="Ig-like" evidence="6">
    <location>
        <begin position="85"/>
        <end position="171"/>
    </location>
</feature>
<dbReference type="AlphaFoldDB" id="A0AAD9QT12"/>
<evidence type="ECO:0000256" key="2">
    <source>
        <dbReference type="ARBA" id="ARBA00023136"/>
    </source>
</evidence>
<dbReference type="InterPro" id="IPR051275">
    <property type="entry name" value="Cell_adhesion_signaling"/>
</dbReference>
<evidence type="ECO:0000256" key="5">
    <source>
        <dbReference type="ARBA" id="ARBA00023319"/>
    </source>
</evidence>
<comment type="caution">
    <text evidence="7">The sequence shown here is derived from an EMBL/GenBank/DDBJ whole genome shotgun (WGS) entry which is preliminary data.</text>
</comment>
<keyword evidence="4" id="KW-0325">Glycoprotein</keyword>
<keyword evidence="3" id="KW-1015">Disulfide bond</keyword>
<feature type="domain" description="Ig-like" evidence="6">
    <location>
        <begin position="174"/>
        <end position="258"/>
    </location>
</feature>
<keyword evidence="8" id="KW-1185">Reference proteome</keyword>
<evidence type="ECO:0000256" key="1">
    <source>
        <dbReference type="ARBA" id="ARBA00004479"/>
    </source>
</evidence>
<dbReference type="PROSITE" id="PS50835">
    <property type="entry name" value="IG_LIKE"/>
    <property type="match status" value="3"/>
</dbReference>
<dbReference type="GO" id="GO:0005911">
    <property type="term" value="C:cell-cell junction"/>
    <property type="evidence" value="ECO:0007669"/>
    <property type="project" value="TreeGrafter"/>
</dbReference>
<reference evidence="7" key="2">
    <citation type="journal article" date="2023" name="Science">
        <title>Genomic signatures of disease resistance in endangered staghorn corals.</title>
        <authorList>
            <person name="Vollmer S.V."/>
            <person name="Selwyn J.D."/>
            <person name="Despard B.A."/>
            <person name="Roesel C.L."/>
        </authorList>
    </citation>
    <scope>NUCLEOTIDE SEQUENCE</scope>
    <source>
        <strain evidence="7">K2</strain>
    </source>
</reference>
<comment type="subcellular location">
    <subcellularLocation>
        <location evidence="1">Membrane</location>
        <topology evidence="1">Single-pass type I membrane protein</topology>
    </subcellularLocation>
</comment>
<organism evidence="7 8">
    <name type="scientific">Acropora cervicornis</name>
    <name type="common">Staghorn coral</name>
    <dbReference type="NCBI Taxonomy" id="6130"/>
    <lineage>
        <taxon>Eukaryota</taxon>
        <taxon>Metazoa</taxon>
        <taxon>Cnidaria</taxon>
        <taxon>Anthozoa</taxon>
        <taxon>Hexacorallia</taxon>
        <taxon>Scleractinia</taxon>
        <taxon>Astrocoeniina</taxon>
        <taxon>Acroporidae</taxon>
        <taxon>Acropora</taxon>
    </lineage>
</organism>
<keyword evidence="5" id="KW-0393">Immunoglobulin domain</keyword>
<dbReference type="Proteomes" id="UP001249851">
    <property type="component" value="Unassembled WGS sequence"/>
</dbReference>
<dbReference type="InterPro" id="IPR036179">
    <property type="entry name" value="Ig-like_dom_sf"/>
</dbReference>
<evidence type="ECO:0000256" key="3">
    <source>
        <dbReference type="ARBA" id="ARBA00023157"/>
    </source>
</evidence>
<keyword evidence="2" id="KW-0472">Membrane</keyword>
<accession>A0AAD9QT12</accession>
<sequence length="359" mass="38974">MYEVLLAFILVYEAGGRALILDMSLTTTFLVPAFVGSLTASTTGRNATITFFSVNRTDSNNYIFKVLDTSGTTPVPLEVIVEYPPSLITRAPDQVVLEGGPAINLTCTADGEPAPSITWTKVFTNGSDSDVLFTGEQFILPNKRTNDETYRCKASNGIGNDVNHTVDVMVNFKPEKFVFTVESSDWTICKGGIVNLTCSAVGKPVVHTYQLFRDDILVHTSNDSVLFWRQETTAGGETVYTCVANNTLATANATKAITVNEGSVIEQLENVTAVEGMNATLNCIVTGIPMPSVSWLEVKTGHRFFENSLVFANVSRKQAGEYICEATNPCGNDSKEGVLTVNCKYIILKDAILEETLAK</sequence>